<evidence type="ECO:0000256" key="2">
    <source>
        <dbReference type="ARBA" id="ARBA00006416"/>
    </source>
</evidence>
<evidence type="ECO:0000256" key="3">
    <source>
        <dbReference type="ARBA" id="ARBA00022448"/>
    </source>
</evidence>
<evidence type="ECO:0000256" key="4">
    <source>
        <dbReference type="ARBA" id="ARBA00022692"/>
    </source>
</evidence>
<dbReference type="Pfam" id="PF03650">
    <property type="entry name" value="MPC"/>
    <property type="match status" value="2"/>
</dbReference>
<keyword evidence="5 9" id="KW-0999">Mitochondrion inner membrane</keyword>
<sequence>MLAVKNLTTAAARYAPTALVAVRVGAAAMPVTAPQSFAAAAIKSAASLARATPSTTTTTAVCTLRGFAASAGQSSVRRAFSAEAATATATAAKEAAPKAAESWWTSAKFWGGAGAAAAWGMTGSAIYDAFNAGPELISLNMTGVLIVYSSLFARWAWIVEPRNLALCVCHVSNVGAQLNQLRRAMEYKWNNGQEAEVKEMGTKSAGALAALGALVMAGPTLRNALSNAGLGPVSSFAASPAGPFTVHFWAPMSKWLISGASMMDLNRPTDKISLPQYSALTLTGLFFMRYSLLVTPVNYVLCSVNIALFGSSAWHLGRKVKADYIDKK</sequence>
<gene>
    <name evidence="10" type="ORF">PPROV_000481600</name>
</gene>
<evidence type="ECO:0000256" key="5">
    <source>
        <dbReference type="ARBA" id="ARBA00022792"/>
    </source>
</evidence>
<keyword evidence="4 9" id="KW-0812">Transmembrane</keyword>
<evidence type="ECO:0000256" key="9">
    <source>
        <dbReference type="RuleBase" id="RU363100"/>
    </source>
</evidence>
<comment type="similarity">
    <text evidence="2 9">Belongs to the mitochondrial pyruvate carrier (MPC) (TC 2.A.105) family.</text>
</comment>
<comment type="subcellular location">
    <subcellularLocation>
        <location evidence="1 9">Mitochondrion inner membrane</location>
        <topology evidence="1 9">Multi-pass membrane protein</topology>
    </subcellularLocation>
</comment>
<dbReference type="GO" id="GO:0005743">
    <property type="term" value="C:mitochondrial inner membrane"/>
    <property type="evidence" value="ECO:0007669"/>
    <property type="project" value="UniProtKB-SubCell"/>
</dbReference>
<comment type="caution">
    <text evidence="9">Lacks conserved residue(s) required for the propagation of feature annotation.</text>
</comment>
<keyword evidence="3 9" id="KW-0813">Transport</keyword>
<keyword evidence="11" id="KW-1185">Reference proteome</keyword>
<feature type="transmembrane region" description="Helical" evidence="9">
    <location>
        <begin position="298"/>
        <end position="317"/>
    </location>
</feature>
<dbReference type="EMBL" id="BNJQ01000011">
    <property type="protein sequence ID" value="GHP06069.1"/>
    <property type="molecule type" value="Genomic_DNA"/>
</dbReference>
<evidence type="ECO:0000256" key="6">
    <source>
        <dbReference type="ARBA" id="ARBA00022989"/>
    </source>
</evidence>
<evidence type="ECO:0000256" key="7">
    <source>
        <dbReference type="ARBA" id="ARBA00023128"/>
    </source>
</evidence>
<keyword evidence="7 9" id="KW-0496">Mitochondrion</keyword>
<evidence type="ECO:0000313" key="10">
    <source>
        <dbReference type="EMBL" id="GHP06069.1"/>
    </source>
</evidence>
<protein>
    <recommendedName>
        <fullName evidence="9">Mitochondrial pyruvate carrier</fullName>
    </recommendedName>
</protein>
<dbReference type="OrthoDB" id="869189at2759"/>
<dbReference type="PANTHER" id="PTHR14154">
    <property type="entry name" value="UPF0041 BRAIN PROTEIN 44-RELATED"/>
    <property type="match status" value="1"/>
</dbReference>
<keyword evidence="6 9" id="KW-1133">Transmembrane helix</keyword>
<dbReference type="AlphaFoldDB" id="A0A830HLD8"/>
<dbReference type="Proteomes" id="UP000660262">
    <property type="component" value="Unassembled WGS sequence"/>
</dbReference>
<reference evidence="10" key="1">
    <citation type="submission" date="2020-10" db="EMBL/GenBank/DDBJ databases">
        <title>Unveiling of a novel bifunctional photoreceptor, Dualchrome1, isolated from a cosmopolitan green alga.</title>
        <authorList>
            <person name="Suzuki S."/>
            <person name="Kawachi M."/>
        </authorList>
    </citation>
    <scope>NUCLEOTIDE SEQUENCE</scope>
    <source>
        <strain evidence="10">NIES 2893</strain>
    </source>
</reference>
<dbReference type="InterPro" id="IPR005336">
    <property type="entry name" value="MPC"/>
</dbReference>
<name>A0A830HLD8_9CHLO</name>
<dbReference type="GO" id="GO:0006850">
    <property type="term" value="P:pyruvate import into mitochondria"/>
    <property type="evidence" value="ECO:0007669"/>
    <property type="project" value="InterPro"/>
</dbReference>
<accession>A0A830HLD8</accession>
<organism evidence="10 11">
    <name type="scientific">Pycnococcus provasolii</name>
    <dbReference type="NCBI Taxonomy" id="41880"/>
    <lineage>
        <taxon>Eukaryota</taxon>
        <taxon>Viridiplantae</taxon>
        <taxon>Chlorophyta</taxon>
        <taxon>Pseudoscourfieldiophyceae</taxon>
        <taxon>Pseudoscourfieldiales</taxon>
        <taxon>Pycnococcaceae</taxon>
        <taxon>Pycnococcus</taxon>
    </lineage>
</organism>
<comment type="caution">
    <text evidence="10">The sequence shown here is derived from an EMBL/GenBank/DDBJ whole genome shotgun (WGS) entry which is preliminary data.</text>
</comment>
<keyword evidence="8 9" id="KW-0472">Membrane</keyword>
<comment type="function">
    <text evidence="9">Mediates the uptake of pyruvate into mitochondria.</text>
</comment>
<evidence type="ECO:0000256" key="8">
    <source>
        <dbReference type="ARBA" id="ARBA00023136"/>
    </source>
</evidence>
<proteinExistence type="inferred from homology"/>
<keyword evidence="10" id="KW-0670">Pyruvate</keyword>
<evidence type="ECO:0000313" key="11">
    <source>
        <dbReference type="Proteomes" id="UP000660262"/>
    </source>
</evidence>
<evidence type="ECO:0000256" key="1">
    <source>
        <dbReference type="ARBA" id="ARBA00004448"/>
    </source>
</evidence>